<dbReference type="Gene3D" id="1.10.1380.10">
    <property type="entry name" value="Neutral endopeptidase , domain2"/>
    <property type="match status" value="1"/>
</dbReference>
<comment type="similarity">
    <text evidence="2">Belongs to the peptidase M13 family.</text>
</comment>
<evidence type="ECO:0000313" key="12">
    <source>
        <dbReference type="Proteomes" id="UP000076244"/>
    </source>
</evidence>
<dbReference type="PANTHER" id="PTHR11733">
    <property type="entry name" value="ZINC METALLOPROTEASE FAMILY M13 NEPRILYSIN-RELATED"/>
    <property type="match status" value="1"/>
</dbReference>
<dbReference type="InterPro" id="IPR018497">
    <property type="entry name" value="Peptidase_M13_C"/>
</dbReference>
<evidence type="ECO:0000256" key="7">
    <source>
        <dbReference type="ARBA" id="ARBA00023049"/>
    </source>
</evidence>
<keyword evidence="6" id="KW-0862">Zinc</keyword>
<dbReference type="Pfam" id="PF01431">
    <property type="entry name" value="Peptidase_M13"/>
    <property type="match status" value="1"/>
</dbReference>
<evidence type="ECO:0000256" key="1">
    <source>
        <dbReference type="ARBA" id="ARBA00001947"/>
    </source>
</evidence>
<dbReference type="PANTHER" id="PTHR11733:SF167">
    <property type="entry name" value="FI17812P1-RELATED"/>
    <property type="match status" value="1"/>
</dbReference>
<evidence type="ECO:0000256" key="4">
    <source>
        <dbReference type="ARBA" id="ARBA00022723"/>
    </source>
</evidence>
<keyword evidence="12" id="KW-1185">Reference proteome</keyword>
<dbReference type="CDD" id="cd08662">
    <property type="entry name" value="M13"/>
    <property type="match status" value="1"/>
</dbReference>
<dbReference type="Proteomes" id="UP000076405">
    <property type="component" value="Chromosome"/>
</dbReference>
<keyword evidence="3" id="KW-0645">Protease</keyword>
<proteinExistence type="inferred from homology"/>
<dbReference type="EMBL" id="CP012275">
    <property type="protein sequence ID" value="AMV63369.1"/>
    <property type="molecule type" value="Genomic_DNA"/>
</dbReference>
<dbReference type="GO" id="GO:0005886">
    <property type="term" value="C:plasma membrane"/>
    <property type="evidence" value="ECO:0007669"/>
    <property type="project" value="TreeGrafter"/>
</dbReference>
<dbReference type="GO" id="GO:0046872">
    <property type="term" value="F:metal ion binding"/>
    <property type="evidence" value="ECO:0007669"/>
    <property type="project" value="UniProtKB-KW"/>
</dbReference>
<reference evidence="12 13" key="1">
    <citation type="journal article" date="2016" name="PLoS ONE">
        <title>The Identification of Novel Diagnostic Marker Genes for the Detection of Beer Spoiling Pediococcus damnosus Strains Using the BlAst Diagnostic Gene findEr.</title>
        <authorList>
            <person name="Behr J."/>
            <person name="Geissler A.J."/>
            <person name="Schmid J."/>
            <person name="Zehe A."/>
            <person name="Vogel R.F."/>
        </authorList>
    </citation>
    <scope>NUCLEOTIDE SEQUENCE [LARGE SCALE GENOMIC DNA]</scope>
    <source>
        <strain evidence="10 13">TMW 2.1533</strain>
        <strain evidence="11 12">TMW 2.1535</strain>
    </source>
</reference>
<gene>
    <name evidence="10" type="ORF">ADU70_1903</name>
    <name evidence="11" type="ORF">ADU72_0782</name>
</gene>
<accession>A0AAC9B333</accession>
<dbReference type="InterPro" id="IPR000718">
    <property type="entry name" value="Peptidase_M13"/>
</dbReference>
<protein>
    <submittedName>
        <fullName evidence="10">Neutral endopeptidase O</fullName>
        <ecNumber evidence="10">3.4.24.-</ecNumber>
    </submittedName>
</protein>
<evidence type="ECO:0000256" key="2">
    <source>
        <dbReference type="ARBA" id="ARBA00007357"/>
    </source>
</evidence>
<sequence length="649" mass="73282">MLSEEKGWDEMADKTKLRNDFYDAVNGEWLETAEIPADHSSTGGFMDLVDDVDEKLMSDFADMKSGKLVNKDPLMTEFLKFYELAADFKKRDQDGTAPLKPYIDKVEAVSSFEELSAQFKDWFVEGFPTPFDIGVQPDLKSQGKIKLNVLWAEGGNLILPDKTYYDKDNQAGPQLLAVFTQMTEKLLTMVGNSKEDAKKMVADAKQFDASMAPFKKNSEEMSDVANLYNPIDFDEFIKQLGEFKIGDAITEVLGEKPKQVIVTEPKFFENFTKIVNKDTFPAFKNWVIVNVVRHLATYLGEDFRQTAGIYQRTLSGQKTAMKQEKSAFYLARRIFSQVVGDYYGKKYFGEKAKQDVHDMVVAMTGVYKQKLQNNTWLSKATREKAVVKLNAMDIHVGYPDKMEDVFKKLHTTTAAEGGSLLENVQAFSKVFAEDELSKFNQPVDKEKWEMSADTVNAYYSPEGNLICFPAAILQAPFYSLEQTPSQNYGGIGAVMAHEISHAFDPNGALFDENGSLNNWWTDDDMKEFKKRSQAMIDEFDGLPYAGGKVNGKLVVTENVADDGGLSCALGAAKLTGNPDLEEFFVNWATVWRSKATKERKQLLLSIDVHAPDKLRANVQVKNFDEFYETFNVQPGDGMYLPPEKRVQIW</sequence>
<dbReference type="InterPro" id="IPR024079">
    <property type="entry name" value="MetalloPept_cat_dom_sf"/>
</dbReference>
<dbReference type="EC" id="3.4.24.-" evidence="10"/>
<dbReference type="KEGG" id="pdm:ADU72_0782"/>
<dbReference type="Gene3D" id="3.40.390.10">
    <property type="entry name" value="Collagenase (Catalytic Domain)"/>
    <property type="match status" value="1"/>
</dbReference>
<evidence type="ECO:0000313" key="13">
    <source>
        <dbReference type="Proteomes" id="UP000076405"/>
    </source>
</evidence>
<dbReference type="InterPro" id="IPR008753">
    <property type="entry name" value="Peptidase_M13_N"/>
</dbReference>
<dbReference type="EMBL" id="CP012288">
    <property type="protein sequence ID" value="AMV66727.1"/>
    <property type="molecule type" value="Genomic_DNA"/>
</dbReference>
<dbReference type="GO" id="GO:0004222">
    <property type="term" value="F:metalloendopeptidase activity"/>
    <property type="evidence" value="ECO:0007669"/>
    <property type="project" value="InterPro"/>
</dbReference>
<dbReference type="Pfam" id="PF05649">
    <property type="entry name" value="Peptidase_M13_N"/>
    <property type="match status" value="1"/>
</dbReference>
<comment type="cofactor">
    <cofactor evidence="1">
        <name>Zn(2+)</name>
        <dbReference type="ChEBI" id="CHEBI:29105"/>
    </cofactor>
</comment>
<dbReference type="AlphaFoldDB" id="A0AAC9B333"/>
<feature type="domain" description="Peptidase M13 N-terminal" evidence="9">
    <location>
        <begin position="19"/>
        <end position="399"/>
    </location>
</feature>
<dbReference type="SUPFAM" id="SSF55486">
    <property type="entry name" value="Metalloproteases ('zincins'), catalytic domain"/>
    <property type="match status" value="1"/>
</dbReference>
<dbReference type="PROSITE" id="PS51885">
    <property type="entry name" value="NEPRILYSIN"/>
    <property type="match status" value="1"/>
</dbReference>
<organism evidence="10 13">
    <name type="scientific">Pediococcus damnosus</name>
    <dbReference type="NCBI Taxonomy" id="51663"/>
    <lineage>
        <taxon>Bacteria</taxon>
        <taxon>Bacillati</taxon>
        <taxon>Bacillota</taxon>
        <taxon>Bacilli</taxon>
        <taxon>Lactobacillales</taxon>
        <taxon>Lactobacillaceae</taxon>
        <taxon>Pediococcus</taxon>
    </lineage>
</organism>
<dbReference type="InterPro" id="IPR042089">
    <property type="entry name" value="Peptidase_M13_dom_2"/>
</dbReference>
<evidence type="ECO:0000256" key="3">
    <source>
        <dbReference type="ARBA" id="ARBA00022670"/>
    </source>
</evidence>
<name>A0AAC9B333_9LACO</name>
<keyword evidence="4" id="KW-0479">Metal-binding</keyword>
<keyword evidence="7" id="KW-0482">Metalloprotease</keyword>
<dbReference type="Proteomes" id="UP000076244">
    <property type="component" value="Chromosome"/>
</dbReference>
<evidence type="ECO:0000313" key="11">
    <source>
        <dbReference type="EMBL" id="AMV66727.1"/>
    </source>
</evidence>
<evidence type="ECO:0000313" key="10">
    <source>
        <dbReference type="EMBL" id="AMV63369.1"/>
    </source>
</evidence>
<feature type="domain" description="Peptidase M13 C-terminal" evidence="8">
    <location>
        <begin position="456"/>
        <end position="646"/>
    </location>
</feature>
<keyword evidence="5 10" id="KW-0378">Hydrolase</keyword>
<evidence type="ECO:0000259" key="9">
    <source>
        <dbReference type="Pfam" id="PF05649"/>
    </source>
</evidence>
<dbReference type="PRINTS" id="PR00786">
    <property type="entry name" value="NEPRILYSIN"/>
</dbReference>
<evidence type="ECO:0000256" key="5">
    <source>
        <dbReference type="ARBA" id="ARBA00022801"/>
    </source>
</evidence>
<dbReference type="GO" id="GO:0016485">
    <property type="term" value="P:protein processing"/>
    <property type="evidence" value="ECO:0007669"/>
    <property type="project" value="TreeGrafter"/>
</dbReference>
<evidence type="ECO:0000259" key="8">
    <source>
        <dbReference type="Pfam" id="PF01431"/>
    </source>
</evidence>
<evidence type="ECO:0000256" key="6">
    <source>
        <dbReference type="ARBA" id="ARBA00022833"/>
    </source>
</evidence>